<dbReference type="InterPro" id="IPR001466">
    <property type="entry name" value="Beta-lactam-related"/>
</dbReference>
<reference evidence="4 5" key="1">
    <citation type="submission" date="2013-05" db="EMBL/GenBank/DDBJ databases">
        <title>Genome assembly of Chondromyces apiculatus DSM 436.</title>
        <authorList>
            <person name="Sharma G."/>
            <person name="Khatri I."/>
            <person name="Kaur C."/>
            <person name="Mayilraj S."/>
            <person name="Subramanian S."/>
        </authorList>
    </citation>
    <scope>NUCLEOTIDE SEQUENCE [LARGE SCALE GENOMIC DNA]</scope>
    <source>
        <strain evidence="4 5">DSM 436</strain>
    </source>
</reference>
<dbReference type="EMBL" id="ASRX01000028">
    <property type="protein sequence ID" value="EYF04921.1"/>
    <property type="molecule type" value="Genomic_DNA"/>
</dbReference>
<dbReference type="Pfam" id="PF11954">
    <property type="entry name" value="DUF3471"/>
    <property type="match status" value="1"/>
</dbReference>
<accession>A0A017T8H9</accession>
<dbReference type="eggNOG" id="COG1680">
    <property type="taxonomic scope" value="Bacteria"/>
</dbReference>
<evidence type="ECO:0000259" key="3">
    <source>
        <dbReference type="Pfam" id="PF11954"/>
    </source>
</evidence>
<evidence type="ECO:0000313" key="5">
    <source>
        <dbReference type="Proteomes" id="UP000019678"/>
    </source>
</evidence>
<feature type="compositionally biased region" description="Basic and acidic residues" evidence="1">
    <location>
        <begin position="408"/>
        <end position="427"/>
    </location>
</feature>
<dbReference type="Gene3D" id="2.40.128.600">
    <property type="match status" value="1"/>
</dbReference>
<evidence type="ECO:0000256" key="1">
    <source>
        <dbReference type="SAM" id="MobiDB-lite"/>
    </source>
</evidence>
<name>A0A017T8H9_9BACT</name>
<dbReference type="AlphaFoldDB" id="A0A017T8H9"/>
<feature type="region of interest" description="Disordered" evidence="1">
    <location>
        <begin position="408"/>
        <end position="428"/>
    </location>
</feature>
<keyword evidence="5" id="KW-1185">Reference proteome</keyword>
<dbReference type="InterPro" id="IPR012338">
    <property type="entry name" value="Beta-lactam/transpept-like"/>
</dbReference>
<dbReference type="Proteomes" id="UP000019678">
    <property type="component" value="Unassembled WGS sequence"/>
</dbReference>
<evidence type="ECO:0000259" key="2">
    <source>
        <dbReference type="Pfam" id="PF00144"/>
    </source>
</evidence>
<organism evidence="4 5">
    <name type="scientific">Chondromyces apiculatus DSM 436</name>
    <dbReference type="NCBI Taxonomy" id="1192034"/>
    <lineage>
        <taxon>Bacteria</taxon>
        <taxon>Pseudomonadati</taxon>
        <taxon>Myxococcota</taxon>
        <taxon>Polyangia</taxon>
        <taxon>Polyangiales</taxon>
        <taxon>Polyangiaceae</taxon>
        <taxon>Chondromyces</taxon>
    </lineage>
</organism>
<dbReference type="PANTHER" id="PTHR46825">
    <property type="entry name" value="D-ALANYL-D-ALANINE-CARBOXYPEPTIDASE/ENDOPEPTIDASE AMPH"/>
    <property type="match status" value="1"/>
</dbReference>
<gene>
    <name evidence="4" type="ORF">CAP_3732</name>
</gene>
<dbReference type="STRING" id="1192034.CAP_3732"/>
<feature type="domain" description="Peptidase S12 Pab87-related C-terminal" evidence="3">
    <location>
        <begin position="423"/>
        <end position="512"/>
    </location>
</feature>
<dbReference type="Pfam" id="PF00144">
    <property type="entry name" value="Beta-lactamase"/>
    <property type="match status" value="1"/>
</dbReference>
<dbReference type="Gene3D" id="3.40.710.10">
    <property type="entry name" value="DD-peptidase/beta-lactamase superfamily"/>
    <property type="match status" value="1"/>
</dbReference>
<dbReference type="InterPro" id="IPR050491">
    <property type="entry name" value="AmpC-like"/>
</dbReference>
<comment type="caution">
    <text evidence="4">The sequence shown here is derived from an EMBL/GenBank/DDBJ whole genome shotgun (WGS) entry which is preliminary data.</text>
</comment>
<proteinExistence type="predicted"/>
<protein>
    <submittedName>
        <fullName evidence="4">Beta-lactamase</fullName>
    </submittedName>
</protein>
<sequence length="519" mass="56521">MRRRELLRVTGFVAAALLAAVLLASPLSCGRRDPLGGIDAHVEEVMRAWQVPGLALAVVKDDAVVLARGYGVRELGKPERVDERTLFAVASCTKAFTAAVLGTLVDEGKLGWDTPVAKHLPDFAMHDPYVTAHMTARDLLTHRSGLPGYAADHLWQGSSFGRDEILRRMRHQKPAGEFRVMYGYSNVMYIAAGQLAAAVAAAVAEGGAEKGWDDLVRERLLQPLGMNASTTLSKARAAAANVAAPHMVIDGAVRPIPMPDLDNVAPAAGLASNAVEMAAWLRLHLGRGTFEGKTILSPAVAREMMTAQRVLPVTEEDEAREGTHFSAYGLGFSLYDYRGRKVARHSGEMDGMRALVAMVPEERLGVVVLTNLTPHGVTDAVIYRVLDGYLGAPERDWSGELLARRRDAEAKKRDEEAAEVKARDASKKPSLPLSGYVGTYEDALSGPAEVTLREGRLSFRYNAKYEADLEPWEGDTFRATWRDPFIATWAGRRITFTPGEGGTARSLRATFDNEVVFSR</sequence>
<dbReference type="InterPro" id="IPR021860">
    <property type="entry name" value="Peptidase_S12_Pab87-rel_C"/>
</dbReference>
<dbReference type="SUPFAM" id="SSF56601">
    <property type="entry name" value="beta-lactamase/transpeptidase-like"/>
    <property type="match status" value="1"/>
</dbReference>
<feature type="domain" description="Beta-lactamase-related" evidence="2">
    <location>
        <begin position="38"/>
        <end position="376"/>
    </location>
</feature>
<dbReference type="PANTHER" id="PTHR46825:SF15">
    <property type="entry name" value="BETA-LACTAMASE-RELATED DOMAIN-CONTAINING PROTEIN"/>
    <property type="match status" value="1"/>
</dbReference>
<evidence type="ECO:0000313" key="4">
    <source>
        <dbReference type="EMBL" id="EYF04921.1"/>
    </source>
</evidence>